<evidence type="ECO:0000256" key="1">
    <source>
        <dbReference type="ARBA" id="ARBA00022987"/>
    </source>
</evidence>
<feature type="compositionally biased region" description="Low complexity" evidence="4">
    <location>
        <begin position="1"/>
        <end position="14"/>
    </location>
</feature>
<feature type="region of interest" description="Disordered" evidence="4">
    <location>
        <begin position="170"/>
        <end position="215"/>
    </location>
</feature>
<keyword evidence="1" id="KW-0304">Gas vesicle</keyword>
<dbReference type="Proteomes" id="UP000060513">
    <property type="component" value="Chromosome"/>
</dbReference>
<dbReference type="KEGG" id="spri:SPRI_1705"/>
<dbReference type="STRING" id="38300.SPRI_1705"/>
<feature type="compositionally biased region" description="Low complexity" evidence="4">
    <location>
        <begin position="176"/>
        <end position="186"/>
    </location>
</feature>
<feature type="compositionally biased region" description="Basic and acidic residues" evidence="4">
    <location>
        <begin position="202"/>
        <end position="215"/>
    </location>
</feature>
<dbReference type="OrthoDB" id="146444at2"/>
<dbReference type="GO" id="GO:0031411">
    <property type="term" value="C:gas vesicle"/>
    <property type="evidence" value="ECO:0007669"/>
    <property type="project" value="UniProtKB-SubCell"/>
</dbReference>
<dbReference type="GO" id="GO:0031412">
    <property type="term" value="P:gas vesicle organization"/>
    <property type="evidence" value="ECO:0007669"/>
    <property type="project" value="InterPro"/>
</dbReference>
<evidence type="ECO:0000256" key="2">
    <source>
        <dbReference type="ARBA" id="ARBA00035108"/>
    </source>
</evidence>
<sequence length="312" mass="32869">MTAERPTAEEPTTTGDLPHGGDVTYVYAVARDSAALRESATELVGVGGAQVRVVGGTDGDGSGREESADPEQVAFVASSVSARDFDENALRRHLEDLDWLEAVARAHHAVIESVAGATTVLPLRLATVYLDDDRAREALDAGRAGFVQLLARLEGQVEWGVKIYVDAPSEPPGPDAAPAAGTADAGLGPGRSYLRTRRAQRSSRERAHEAARTAAERIEAAGHAYATDRARHRVQQGELAGSGGENVVNDAYLLREDRSHAFREEVARAADDLPGVRVEVTGPWVPYSFTTPPDDLSGAPDTSGAPGAEGSS</sequence>
<name>A0A0M5IQ63_STRPR</name>
<dbReference type="PANTHER" id="PTHR36852">
    <property type="entry name" value="PROTEIN GVPL 2"/>
    <property type="match status" value="1"/>
</dbReference>
<feature type="region of interest" description="Disordered" evidence="4">
    <location>
        <begin position="287"/>
        <end position="312"/>
    </location>
</feature>
<dbReference type="PATRIC" id="fig|38300.4.peg.1810"/>
<evidence type="ECO:0000313" key="6">
    <source>
        <dbReference type="Proteomes" id="UP000060513"/>
    </source>
</evidence>
<evidence type="ECO:0000256" key="3">
    <source>
        <dbReference type="ARBA" id="ARBA00035643"/>
    </source>
</evidence>
<evidence type="ECO:0000313" key="5">
    <source>
        <dbReference type="EMBL" id="ALC20011.1"/>
    </source>
</evidence>
<comment type="similarity">
    <text evidence="3">Belongs to the gas vesicle GvpF/GvpL family.</text>
</comment>
<gene>
    <name evidence="5" type="ORF">SPRI_1705</name>
</gene>
<evidence type="ECO:0000256" key="4">
    <source>
        <dbReference type="SAM" id="MobiDB-lite"/>
    </source>
</evidence>
<comment type="subcellular location">
    <subcellularLocation>
        <location evidence="2">Gas vesicle</location>
    </subcellularLocation>
</comment>
<organism evidence="5">
    <name type="scientific">Streptomyces pristinaespiralis</name>
    <dbReference type="NCBI Taxonomy" id="38300"/>
    <lineage>
        <taxon>Bacteria</taxon>
        <taxon>Bacillati</taxon>
        <taxon>Actinomycetota</taxon>
        <taxon>Actinomycetes</taxon>
        <taxon>Kitasatosporales</taxon>
        <taxon>Streptomycetaceae</taxon>
        <taxon>Streptomyces</taxon>
    </lineage>
</organism>
<accession>A0A0M5IQ63</accession>
<proteinExistence type="inferred from homology"/>
<dbReference type="AlphaFoldDB" id="A0A0M5IQ63"/>
<dbReference type="PANTHER" id="PTHR36852:SF1">
    <property type="entry name" value="PROTEIN GVPL 2"/>
    <property type="match status" value="1"/>
</dbReference>
<dbReference type="Pfam" id="PF06386">
    <property type="entry name" value="GvpL_GvpF"/>
    <property type="match status" value="1"/>
</dbReference>
<dbReference type="EMBL" id="CP011340">
    <property type="protein sequence ID" value="ALC20011.1"/>
    <property type="molecule type" value="Genomic_DNA"/>
</dbReference>
<dbReference type="InterPro" id="IPR009430">
    <property type="entry name" value="GvpL/GvpF"/>
</dbReference>
<protein>
    <submittedName>
        <fullName evidence="5">Gas vesicle protein</fullName>
    </submittedName>
</protein>
<dbReference type="GeneID" id="97237242"/>
<reference evidence="5 6" key="1">
    <citation type="submission" date="2015-08" db="EMBL/GenBank/DDBJ databases">
        <title>Genome sequence of the pristinamycin over-producing bacterium Streptomyces pristinaespiralis HCCB10218.</title>
        <authorList>
            <person name="Tian J."/>
            <person name="Yang J."/>
            <person name="Li L."/>
            <person name="Ruan L."/>
            <person name="Wei W."/>
            <person name="Zheng G."/>
            <person name="Wei Z."/>
            <person name="Yang S."/>
            <person name="Ge M."/>
            <person name="Jiang W."/>
            <person name="Lu Y."/>
        </authorList>
    </citation>
    <scope>NUCLEOTIDE SEQUENCE [LARGE SCALE GENOMIC DNA]</scope>
    <source>
        <strain evidence="5 6">HCCB 10218</strain>
    </source>
</reference>
<feature type="region of interest" description="Disordered" evidence="4">
    <location>
        <begin position="1"/>
        <end position="22"/>
    </location>
</feature>
<dbReference type="RefSeq" id="WP_078535477.1">
    <property type="nucleotide sequence ID" value="NZ_CP011340.1"/>
</dbReference>